<organism evidence="3 4">
    <name type="scientific">Acinetobacter venetianus</name>
    <dbReference type="NCBI Taxonomy" id="52133"/>
    <lineage>
        <taxon>Bacteria</taxon>
        <taxon>Pseudomonadati</taxon>
        <taxon>Pseudomonadota</taxon>
        <taxon>Gammaproteobacteria</taxon>
        <taxon>Moraxellales</taxon>
        <taxon>Moraxellaceae</taxon>
        <taxon>Acinetobacter</taxon>
    </lineage>
</organism>
<proteinExistence type="predicted"/>
<evidence type="ECO:0000313" key="4">
    <source>
        <dbReference type="Proteomes" id="UP000075680"/>
    </source>
</evidence>
<sequence>MGWAVKMKELMKIAFLLPSLKNLGPIIVVKDIIDGLLKNKNVSVTVFYFDDFKEDILDFSVNCIKISFFHKFDFNGFDIIHTHGIRPDLYTKIHKFDSFLISTQHNVIYDEYIINNSFLKTKAIESIWKFALTNKNLVISIGGTASNYYRKLLPNNKVVNVPNGRTIANNQGYGCSEDDVAKIKVLKERYTCIGTCTRAIKLKGHAQIIQALPNLPDYCFVLIGDGGYIEFLKKLALDLKVDARCLFLGYRKNATEYLNLFDIYAQTSYTESISIALLEAAAAKKAVVCSLIPSNTDVFQENEVVFFNLDDIDSLTQAFLKARIYREVLETNIYKKYKAEYTSEVMIEKYHNLYKGLMNEI</sequence>
<reference evidence="3 4" key="1">
    <citation type="journal article" date="2016" name="Sci. Rep.">
        <title>Genomic and phenotypic characterization of the species Acinetobacter venetianus.</title>
        <authorList>
            <person name="Fondi M."/>
            <person name="Maida I."/>
            <person name="Perrin E."/>
            <person name="Orlandini V."/>
            <person name="La Torre L."/>
            <person name="Bosi E."/>
            <person name="Negroni A."/>
            <person name="Zanaroli G."/>
            <person name="Fava F."/>
            <person name="Decorosi F."/>
            <person name="Giovannetti L."/>
            <person name="Viti C."/>
            <person name="Vaneechoutte M."/>
            <person name="Dijkshoorn L."/>
            <person name="Fani R."/>
        </authorList>
    </citation>
    <scope>NUCLEOTIDE SEQUENCE [LARGE SCALE GENOMIC DNA]</scope>
    <source>
        <strain evidence="3 4">LUH5627</strain>
    </source>
</reference>
<evidence type="ECO:0000313" key="3">
    <source>
        <dbReference type="EMBL" id="KXZ64720.1"/>
    </source>
</evidence>
<gene>
    <name evidence="3" type="ORF">AVENLUH5627_02992</name>
    <name evidence="2" type="ORF">AVENLUH5627_03227</name>
</gene>
<evidence type="ECO:0000259" key="1">
    <source>
        <dbReference type="Pfam" id="PF00534"/>
    </source>
</evidence>
<dbReference type="PANTHER" id="PTHR12526">
    <property type="entry name" value="GLYCOSYLTRANSFERASE"/>
    <property type="match status" value="1"/>
</dbReference>
<dbReference type="SUPFAM" id="SSF53756">
    <property type="entry name" value="UDP-Glycosyltransferase/glycogen phosphorylase"/>
    <property type="match status" value="1"/>
</dbReference>
<dbReference type="CDD" id="cd03801">
    <property type="entry name" value="GT4_PimA-like"/>
    <property type="match status" value="1"/>
</dbReference>
<accession>A0A150HLE1</accession>
<dbReference type="GO" id="GO:0016757">
    <property type="term" value="F:glycosyltransferase activity"/>
    <property type="evidence" value="ECO:0007669"/>
    <property type="project" value="InterPro"/>
</dbReference>
<dbReference type="Proteomes" id="UP000075680">
    <property type="component" value="Unassembled WGS sequence"/>
</dbReference>
<dbReference type="AlphaFoldDB" id="A0A150HLE1"/>
<dbReference type="InterPro" id="IPR001296">
    <property type="entry name" value="Glyco_trans_1"/>
</dbReference>
<dbReference type="Gene3D" id="3.40.50.2000">
    <property type="entry name" value="Glycogen Phosphorylase B"/>
    <property type="match status" value="2"/>
</dbReference>
<dbReference type="EMBL" id="JRUE01000226">
    <property type="protein sequence ID" value="KXZ64720.1"/>
    <property type="molecule type" value="Genomic_DNA"/>
</dbReference>
<keyword evidence="3" id="KW-0808">Transferase</keyword>
<dbReference type="Pfam" id="PF00534">
    <property type="entry name" value="Glycos_transf_1"/>
    <property type="match status" value="1"/>
</dbReference>
<feature type="domain" description="Glycosyl transferase family 1" evidence="1">
    <location>
        <begin position="183"/>
        <end position="322"/>
    </location>
</feature>
<dbReference type="PANTHER" id="PTHR12526:SF627">
    <property type="entry name" value="D-RHAMNOSYLTRANSFERASE WBPZ"/>
    <property type="match status" value="1"/>
</dbReference>
<protein>
    <submittedName>
        <fullName evidence="3">Glycosyl transferases group 1</fullName>
    </submittedName>
</protein>
<name>A0A150HLE1_9GAMM</name>
<dbReference type="EMBL" id="JRUE01000239">
    <property type="protein sequence ID" value="KXZ63834.1"/>
    <property type="molecule type" value="Genomic_DNA"/>
</dbReference>
<dbReference type="GO" id="GO:1901135">
    <property type="term" value="P:carbohydrate derivative metabolic process"/>
    <property type="evidence" value="ECO:0007669"/>
    <property type="project" value="UniProtKB-ARBA"/>
</dbReference>
<dbReference type="RefSeq" id="WP_004966971.1">
    <property type="nucleotide sequence ID" value="NZ_JRUE01000226.1"/>
</dbReference>
<dbReference type="PATRIC" id="fig|52133.18.peg.3065"/>
<evidence type="ECO:0000313" key="2">
    <source>
        <dbReference type="EMBL" id="KXZ63834.1"/>
    </source>
</evidence>
<comment type="caution">
    <text evidence="3">The sequence shown here is derived from an EMBL/GenBank/DDBJ whole genome shotgun (WGS) entry which is preliminary data.</text>
</comment>